<proteinExistence type="predicted"/>
<evidence type="ECO:0000313" key="1">
    <source>
        <dbReference type="EMBL" id="TMS58009.1"/>
    </source>
</evidence>
<sequence>MIVPACPDTLVASVPLPRRDDQVCVVFGAAPEYLQHPLHAADNAVFASAMQPALFRDQSVDVILCLDAGDQPVVDGEELQRILKPEGTLAVLSCGVDERHAVAGPLNRLAKAGDLPLFPPHPAGVDALFERSAFEHAGTGRLPFLYTVRTETFWMAVRSHFARSIADSALRKRVLQRAMRIVCGPLRVGSEGGFKATLTLPCFLDYYLFRPRPVHMLG</sequence>
<protein>
    <submittedName>
        <fullName evidence="1">Uncharacterized protein</fullName>
    </submittedName>
</protein>
<dbReference type="Proteomes" id="UP000004277">
    <property type="component" value="Unassembled WGS sequence"/>
</dbReference>
<dbReference type="EMBL" id="AKCV02000016">
    <property type="protein sequence ID" value="TMS58009.1"/>
    <property type="molecule type" value="Genomic_DNA"/>
</dbReference>
<organism evidence="1 2">
    <name type="scientific">Imbroritus primus</name>
    <dbReference type="NCBI Taxonomy" id="3058603"/>
    <lineage>
        <taxon>Bacteria</taxon>
        <taxon>Pseudomonadati</taxon>
        <taxon>Pseudomonadota</taxon>
        <taxon>Betaproteobacteria</taxon>
        <taxon>Burkholderiales</taxon>
        <taxon>Burkholderiaceae</taxon>
        <taxon>Imbroritus</taxon>
    </lineage>
</organism>
<reference evidence="1" key="1">
    <citation type="submission" date="2019-05" db="EMBL/GenBank/DDBJ databases">
        <title>Revised genome assembly of Burkholderiaceae (previously Ralstonia) sp. PBA.</title>
        <authorList>
            <person name="Gan H.M."/>
        </authorList>
    </citation>
    <scope>NUCLEOTIDE SEQUENCE</scope>
    <source>
        <strain evidence="1">PBA</strain>
    </source>
</reference>
<accession>A0ACD3SPB9</accession>
<comment type="caution">
    <text evidence="1">The sequence shown here is derived from an EMBL/GenBank/DDBJ whole genome shotgun (WGS) entry which is preliminary data.</text>
</comment>
<gene>
    <name evidence="1" type="ORF">MW7_009570</name>
</gene>
<keyword evidence="2" id="KW-1185">Reference proteome</keyword>
<evidence type="ECO:0000313" key="2">
    <source>
        <dbReference type="Proteomes" id="UP000004277"/>
    </source>
</evidence>
<name>A0ACD3SPB9_9BURK</name>